<dbReference type="OrthoDB" id="2163395at2759"/>
<name>A0A177W9Z1_BATDL</name>
<dbReference type="EMBL" id="DS022300">
    <property type="protein sequence ID" value="OAJ36524.1"/>
    <property type="molecule type" value="Genomic_DNA"/>
</dbReference>
<feature type="compositionally biased region" description="Basic and acidic residues" evidence="2">
    <location>
        <begin position="46"/>
        <end position="56"/>
    </location>
</feature>
<sequence length="440" mass="50894">MDTQPFASSSEASHDHSHNATIEHRSDSSERISTHDDSQHPSVEMRLSEQSDRSIHHSENKVIHALEATTISKHDHVKPETEVVQNNDHPKGHKENTNKDQTRHHNKNKKKPDDTPLRDYPDPLNQIEPPEIESHPKHQEELEQFTTTHQTKKNSGAFLYRHYTTFYPCANRLLAMKWDQTQRQQHLKKLSAVKPTIDNSPPKLHMHLQLKLKKVQMEEDRLMQIKRNNRILLEKMTHIMEMEAKDPSIHNDHDYTHSLSASFRARQMAKIAEENKAMLMRLETKQPHYAHTKWDKDRQRNLIYLQNISAYPQVFIDLQKAEFKHQKGNDASKSEHPKHDGKGGWKESERNADLKAAFLPPSKQSNKKNKDQSDSKEQHGKKQGKKTTKTPVTDVDRIASAREPRAPVPLPDIHKDSDHYEAKESADVPLPTSTTEITAN</sequence>
<dbReference type="VEuPathDB" id="FungiDB:BDEG_20689"/>
<dbReference type="STRING" id="403673.A0A177W9Z1"/>
<dbReference type="eggNOG" id="ENOG502RZE9">
    <property type="taxonomic scope" value="Eukaryota"/>
</dbReference>
<dbReference type="PANTHER" id="PTHR23035">
    <property type="entry name" value="CILIA- AND FLAGELLA-ASSOCIATED PROTEIN 97-RELATED"/>
    <property type="match status" value="1"/>
</dbReference>
<dbReference type="PANTHER" id="PTHR23035:SF2">
    <property type="entry name" value="KIAA1430 HOMOLOGUE"/>
    <property type="match status" value="1"/>
</dbReference>
<accession>A0A177W9Z1</accession>
<feature type="compositionally biased region" description="Polar residues" evidence="2">
    <location>
        <begin position="431"/>
        <end position="440"/>
    </location>
</feature>
<evidence type="ECO:0000313" key="3">
    <source>
        <dbReference type="EMBL" id="OAJ36524.1"/>
    </source>
</evidence>
<feature type="compositionally biased region" description="Basic and acidic residues" evidence="2">
    <location>
        <begin position="394"/>
        <end position="405"/>
    </location>
</feature>
<feature type="compositionally biased region" description="Basic and acidic residues" evidence="2">
    <location>
        <begin position="326"/>
        <end position="353"/>
    </location>
</feature>
<feature type="region of interest" description="Disordered" evidence="2">
    <location>
        <begin position="326"/>
        <end position="440"/>
    </location>
</feature>
<feature type="compositionally biased region" description="Basic and acidic residues" evidence="2">
    <location>
        <begin position="72"/>
        <end position="81"/>
    </location>
</feature>
<dbReference type="InterPro" id="IPR029488">
    <property type="entry name" value="Hmw/CFAP97"/>
</dbReference>
<dbReference type="Proteomes" id="UP000077115">
    <property type="component" value="Unassembled WGS sequence"/>
</dbReference>
<reference evidence="3 4" key="2">
    <citation type="submission" date="2016-05" db="EMBL/GenBank/DDBJ databases">
        <title>Lineage-specific infection strategies underlie the spectrum of fungal disease in amphibians.</title>
        <authorList>
            <person name="Cuomo C.A."/>
            <person name="Farrer R.A."/>
            <person name="James T."/>
            <person name="Longcore J."/>
            <person name="Birren B."/>
        </authorList>
    </citation>
    <scope>NUCLEOTIDE SEQUENCE [LARGE SCALE GENOMIC DNA]</scope>
    <source>
        <strain evidence="3 4">JEL423</strain>
    </source>
</reference>
<evidence type="ECO:0000256" key="2">
    <source>
        <dbReference type="SAM" id="MobiDB-lite"/>
    </source>
</evidence>
<evidence type="ECO:0000256" key="1">
    <source>
        <dbReference type="ARBA" id="ARBA00008315"/>
    </source>
</evidence>
<dbReference type="InterPro" id="IPR038791">
    <property type="entry name" value="Cfap97/Hemingway"/>
</dbReference>
<feature type="compositionally biased region" description="Basic and acidic residues" evidence="2">
    <location>
        <begin position="368"/>
        <end position="380"/>
    </location>
</feature>
<feature type="compositionally biased region" description="Basic and acidic residues" evidence="2">
    <location>
        <begin position="88"/>
        <end position="103"/>
    </location>
</feature>
<gene>
    <name evidence="3" type="ORF">BDEG_20689</name>
</gene>
<protein>
    <submittedName>
        <fullName evidence="3">Uncharacterized protein</fullName>
    </submittedName>
</protein>
<organism evidence="3 4">
    <name type="scientific">Batrachochytrium dendrobatidis (strain JEL423)</name>
    <dbReference type="NCBI Taxonomy" id="403673"/>
    <lineage>
        <taxon>Eukaryota</taxon>
        <taxon>Fungi</taxon>
        <taxon>Fungi incertae sedis</taxon>
        <taxon>Chytridiomycota</taxon>
        <taxon>Chytridiomycota incertae sedis</taxon>
        <taxon>Chytridiomycetes</taxon>
        <taxon>Rhizophydiales</taxon>
        <taxon>Rhizophydiales incertae sedis</taxon>
        <taxon>Batrachochytrium</taxon>
    </lineage>
</organism>
<feature type="compositionally biased region" description="Basic and acidic residues" evidence="2">
    <location>
        <begin position="12"/>
        <end position="39"/>
    </location>
</feature>
<feature type="compositionally biased region" description="Basic and acidic residues" evidence="2">
    <location>
        <begin position="412"/>
        <end position="426"/>
    </location>
</feature>
<comment type="similarity">
    <text evidence="1">Belongs to the CFAP97 family.</text>
</comment>
<evidence type="ECO:0000313" key="4">
    <source>
        <dbReference type="Proteomes" id="UP000077115"/>
    </source>
</evidence>
<feature type="region of interest" description="Disordered" evidence="2">
    <location>
        <begin position="1"/>
        <end position="56"/>
    </location>
</feature>
<feature type="region of interest" description="Disordered" evidence="2">
    <location>
        <begin position="70"/>
        <end position="140"/>
    </location>
</feature>
<feature type="compositionally biased region" description="Basic and acidic residues" evidence="2">
    <location>
        <begin position="111"/>
        <end position="121"/>
    </location>
</feature>
<dbReference type="Pfam" id="PF13879">
    <property type="entry name" value="Hmw_CFAP97"/>
    <property type="match status" value="1"/>
</dbReference>
<proteinExistence type="inferred from homology"/>
<reference evidence="3 4" key="1">
    <citation type="submission" date="2006-10" db="EMBL/GenBank/DDBJ databases">
        <title>The Genome Sequence of Batrachochytrium dendrobatidis JEL423.</title>
        <authorList>
            <consortium name="The Broad Institute Genome Sequencing Platform"/>
            <person name="Birren B."/>
            <person name="Lander E."/>
            <person name="Galagan J."/>
            <person name="Cuomo C."/>
            <person name="Devon K."/>
            <person name="Jaffe D."/>
            <person name="Butler J."/>
            <person name="Alvarez P."/>
            <person name="Gnerre S."/>
            <person name="Grabherr M."/>
            <person name="Kleber M."/>
            <person name="Mauceli E."/>
            <person name="Brockman W."/>
            <person name="Young S."/>
            <person name="LaButti K."/>
            <person name="Sykes S."/>
            <person name="DeCaprio D."/>
            <person name="Crawford M."/>
            <person name="Koehrsen M."/>
            <person name="Engels R."/>
            <person name="Montgomery P."/>
            <person name="Pearson M."/>
            <person name="Howarth C."/>
            <person name="Larson L."/>
            <person name="White J."/>
            <person name="O'Leary S."/>
            <person name="Kodira C."/>
            <person name="Zeng Q."/>
            <person name="Yandava C."/>
            <person name="Alvarado L."/>
            <person name="Longcore J."/>
            <person name="James T."/>
        </authorList>
    </citation>
    <scope>NUCLEOTIDE SEQUENCE [LARGE SCALE GENOMIC DNA]</scope>
    <source>
        <strain evidence="3 4">JEL423</strain>
    </source>
</reference>
<dbReference type="AlphaFoldDB" id="A0A177W9Z1"/>